<comment type="caution">
    <text evidence="1">The sequence shown here is derived from an EMBL/GenBank/DDBJ whole genome shotgun (WGS) entry which is preliminary data.</text>
</comment>
<evidence type="ECO:0000313" key="2">
    <source>
        <dbReference type="Proteomes" id="UP000683360"/>
    </source>
</evidence>
<evidence type="ECO:0000313" key="1">
    <source>
        <dbReference type="EMBL" id="CAG2243812.1"/>
    </source>
</evidence>
<protein>
    <submittedName>
        <fullName evidence="1">Uncharacterized protein</fullName>
    </submittedName>
</protein>
<sequence length="138" mass="15958">MSADEMDQFQNLTKDSKLSFLFTNADYELIPLKGVKLRTCVAEMIENSHPLCKRYVNPIVQMDGRLDAYRNSFCISSNERLPAVQCFPYLLNSVWQSNDVHSLSVIFSFREPKSYVNDDYSCKEWSIEVIINFAVVLL</sequence>
<organism evidence="1 2">
    <name type="scientific">Mytilus edulis</name>
    <name type="common">Blue mussel</name>
    <dbReference type="NCBI Taxonomy" id="6550"/>
    <lineage>
        <taxon>Eukaryota</taxon>
        <taxon>Metazoa</taxon>
        <taxon>Spiralia</taxon>
        <taxon>Lophotrochozoa</taxon>
        <taxon>Mollusca</taxon>
        <taxon>Bivalvia</taxon>
        <taxon>Autobranchia</taxon>
        <taxon>Pteriomorphia</taxon>
        <taxon>Mytilida</taxon>
        <taxon>Mytiloidea</taxon>
        <taxon>Mytilidae</taxon>
        <taxon>Mytilinae</taxon>
        <taxon>Mytilus</taxon>
    </lineage>
</organism>
<proteinExistence type="predicted"/>
<dbReference type="Proteomes" id="UP000683360">
    <property type="component" value="Unassembled WGS sequence"/>
</dbReference>
<reference evidence="1" key="1">
    <citation type="submission" date="2021-03" db="EMBL/GenBank/DDBJ databases">
        <authorList>
            <person name="Bekaert M."/>
        </authorList>
    </citation>
    <scope>NUCLEOTIDE SEQUENCE</scope>
</reference>
<keyword evidence="2" id="KW-1185">Reference proteome</keyword>
<dbReference type="AlphaFoldDB" id="A0A8S3UN70"/>
<name>A0A8S3UN70_MYTED</name>
<dbReference type="EMBL" id="CAJPWZ010002715">
    <property type="protein sequence ID" value="CAG2243812.1"/>
    <property type="molecule type" value="Genomic_DNA"/>
</dbReference>
<gene>
    <name evidence="1" type="ORF">MEDL_55894</name>
</gene>
<accession>A0A8S3UN70</accession>